<organism evidence="2 3">
    <name type="scientific">Archaeoglobus profundus (strain DSM 5631 / JCM 9629 / NBRC 100127 / Av18)</name>
    <dbReference type="NCBI Taxonomy" id="572546"/>
    <lineage>
        <taxon>Archaea</taxon>
        <taxon>Methanobacteriati</taxon>
        <taxon>Methanobacteriota</taxon>
        <taxon>Archaeoglobi</taxon>
        <taxon>Archaeoglobales</taxon>
        <taxon>Archaeoglobaceae</taxon>
        <taxon>Archaeoglobus</taxon>
    </lineage>
</organism>
<dbReference type="STRING" id="572546.Arcpr_1802"/>
<protein>
    <recommendedName>
        <fullName evidence="1">Gins51 C-terminal domain-containing protein</fullName>
    </recommendedName>
</protein>
<evidence type="ECO:0000313" key="3">
    <source>
        <dbReference type="Proteomes" id="UP000001901"/>
    </source>
</evidence>
<proteinExistence type="predicted"/>
<dbReference type="KEGG" id="apo:Arcpr_1802"/>
<evidence type="ECO:0000259" key="1">
    <source>
        <dbReference type="Pfam" id="PF22090"/>
    </source>
</evidence>
<dbReference type="CDD" id="cd11714">
    <property type="entry name" value="GINS_A_archaea"/>
    <property type="match status" value="1"/>
</dbReference>
<dbReference type="Pfam" id="PF22090">
    <property type="entry name" value="Gins51_C"/>
    <property type="match status" value="1"/>
</dbReference>
<keyword evidence="3" id="KW-1185">Reference proteome</keyword>
<reference evidence="2 3" key="1">
    <citation type="journal article" date="2010" name="Stand. Genomic Sci.">
        <title>Complete genome sequence of Archaeoglobus profundus type strain (AV18).</title>
        <authorList>
            <person name="von Jan M."/>
            <person name="Lapidus A."/>
            <person name="Del Rio T.G."/>
            <person name="Copeland A."/>
            <person name="Tice H."/>
            <person name="Cheng J.F."/>
            <person name="Lucas S."/>
            <person name="Chen F."/>
            <person name="Nolan M."/>
            <person name="Goodwin L."/>
            <person name="Han C."/>
            <person name="Pitluck S."/>
            <person name="Liolios K."/>
            <person name="Ivanova N."/>
            <person name="Mavromatis K."/>
            <person name="Ovchinnikova G."/>
            <person name="Chertkov O."/>
            <person name="Pati A."/>
            <person name="Chen A."/>
            <person name="Palaniappan K."/>
            <person name="Land M."/>
            <person name="Hauser L."/>
            <person name="Chang Y.J."/>
            <person name="Jeffries C.D."/>
            <person name="Saunders E."/>
            <person name="Brettin T."/>
            <person name="Detter J.C."/>
            <person name="Chain P."/>
            <person name="Eichinger K."/>
            <person name="Huber H."/>
            <person name="Spring S."/>
            <person name="Rohde M."/>
            <person name="Goker M."/>
            <person name="Wirth R."/>
            <person name="Woyke T."/>
            <person name="Bristow J."/>
            <person name="Eisen J.A."/>
            <person name="Markowitz V."/>
            <person name="Hugenholtz P."/>
            <person name="Kyrpides N.C."/>
            <person name="Klenk H.P."/>
        </authorList>
    </citation>
    <scope>NUCLEOTIDE SEQUENCE [LARGE SCALE GENOMIC DNA]</scope>
    <source>
        <strain evidence="3">DSM 5631 / JCM 9629 / NBRC 100127 / Av18</strain>
    </source>
</reference>
<dbReference type="InterPro" id="IPR054314">
    <property type="entry name" value="Gins51_C"/>
</dbReference>
<dbReference type="RefSeq" id="WP_012941181.1">
    <property type="nucleotide sequence ID" value="NC_013741.1"/>
</dbReference>
<dbReference type="GeneID" id="8740497"/>
<dbReference type="PaxDb" id="572546-Arcpr_1802"/>
<gene>
    <name evidence="2" type="ordered locus">Arcpr_1802</name>
</gene>
<dbReference type="HOGENOM" id="CLU_104918_0_0_2"/>
<dbReference type="Gene3D" id="3.40.5.50">
    <property type="match status" value="1"/>
</dbReference>
<dbReference type="Proteomes" id="UP000001901">
    <property type="component" value="Chromosome"/>
</dbReference>
<dbReference type="OrthoDB" id="157576at2157"/>
<dbReference type="AlphaFoldDB" id="D2RFF2"/>
<sequence length="172" mass="20640">MDIDEIIAIWESCRNGEFKKIPEDFYETIQEMIEERERIKSSADEDEYYRLEDEIRTLKRIRKDVFEARVNRILRMAWMNMCGCRVDEDSMIEAERNLYRKIVEILEKFKALIFGKKKEEKVLVKIKKDIPEFEGVDGRIYRLKREDVVLLPKLNAKALIEGGLAEEVEFRR</sequence>
<name>D2RFF2_ARCPA</name>
<feature type="domain" description="Gins51 C-terminal" evidence="1">
    <location>
        <begin position="122"/>
        <end position="168"/>
    </location>
</feature>
<dbReference type="eggNOG" id="arCOG00551">
    <property type="taxonomic scope" value="Archaea"/>
</dbReference>
<evidence type="ECO:0000313" key="2">
    <source>
        <dbReference type="EMBL" id="ADB58846.1"/>
    </source>
</evidence>
<dbReference type="EMBL" id="CP001857">
    <property type="protein sequence ID" value="ADB58846.1"/>
    <property type="molecule type" value="Genomic_DNA"/>
</dbReference>
<accession>D2RFF2</accession>